<dbReference type="Gene3D" id="2.160.20.10">
    <property type="entry name" value="Single-stranded right-handed beta-helix, Pectin lyase-like"/>
    <property type="match status" value="1"/>
</dbReference>
<reference evidence="2 3" key="1">
    <citation type="submission" date="2020-05" db="EMBL/GenBank/DDBJ databases">
        <title>Complete genome sequence of of a novel Thermoleptolyngbya strain isolated from hot springs of Ganzi, Sichuan China.</title>
        <authorList>
            <person name="Tang J."/>
            <person name="Daroch M."/>
            <person name="Li L."/>
            <person name="Waleron K."/>
            <person name="Waleron M."/>
            <person name="Waleron M."/>
        </authorList>
    </citation>
    <scope>NUCLEOTIDE SEQUENCE [LARGE SCALE GENOMIC DNA]</scope>
    <source>
        <strain evidence="2 3">PKUAC-SCTA183</strain>
    </source>
</reference>
<dbReference type="SUPFAM" id="SSF51126">
    <property type="entry name" value="Pectin lyase-like"/>
    <property type="match status" value="2"/>
</dbReference>
<proteinExistence type="predicted"/>
<dbReference type="InterPro" id="IPR011050">
    <property type="entry name" value="Pectin_lyase_fold/virulence"/>
</dbReference>
<feature type="domain" description="Right handed beta helix" evidence="1">
    <location>
        <begin position="76"/>
        <end position="233"/>
    </location>
</feature>
<protein>
    <submittedName>
        <fullName evidence="2">Hemolysin</fullName>
    </submittedName>
</protein>
<dbReference type="Pfam" id="PF13229">
    <property type="entry name" value="Beta_helix"/>
    <property type="match status" value="2"/>
</dbReference>
<dbReference type="PANTHER" id="PTHR11319">
    <property type="entry name" value="G PROTEIN-COUPLED RECEPTOR-RELATED"/>
    <property type="match status" value="1"/>
</dbReference>
<dbReference type="PROSITE" id="PS00330">
    <property type="entry name" value="HEMOLYSIN_CALCIUM"/>
    <property type="match status" value="2"/>
</dbReference>
<dbReference type="RefSeq" id="WP_172358404.1">
    <property type="nucleotide sequence ID" value="NZ_CP053661.1"/>
</dbReference>
<feature type="domain" description="Right handed beta helix" evidence="1">
    <location>
        <begin position="248"/>
        <end position="404"/>
    </location>
</feature>
<name>A0A6M8BNL5_9CYAN</name>
<dbReference type="InterPro" id="IPR059226">
    <property type="entry name" value="Choice_anch_Q_dom"/>
</dbReference>
<dbReference type="InterPro" id="IPR018511">
    <property type="entry name" value="Hemolysin-typ_Ca-bd_CS"/>
</dbReference>
<dbReference type="Gene3D" id="2.150.10.10">
    <property type="entry name" value="Serralysin-like metalloprotease, C-terminal"/>
    <property type="match status" value="1"/>
</dbReference>
<evidence type="ECO:0000313" key="2">
    <source>
        <dbReference type="EMBL" id="QKD84363.1"/>
    </source>
</evidence>
<dbReference type="EMBL" id="CP053661">
    <property type="protein sequence ID" value="QKD84363.1"/>
    <property type="molecule type" value="Genomic_DNA"/>
</dbReference>
<dbReference type="Proteomes" id="UP000505210">
    <property type="component" value="Chromosome"/>
</dbReference>
<dbReference type="InterPro" id="IPR012334">
    <property type="entry name" value="Pectin_lyas_fold"/>
</dbReference>
<gene>
    <name evidence="2" type="ORF">HPC62_21225</name>
</gene>
<dbReference type="InterPro" id="IPR022441">
    <property type="entry name" value="Para_beta_helix_rpt-2"/>
</dbReference>
<dbReference type="NCBIfam" id="NF041518">
    <property type="entry name" value="choice_anch_Q"/>
    <property type="match status" value="1"/>
</dbReference>
<dbReference type="KEGG" id="theu:HPC62_21225"/>
<dbReference type="GO" id="GO:0005509">
    <property type="term" value="F:calcium ion binding"/>
    <property type="evidence" value="ECO:0007669"/>
    <property type="project" value="InterPro"/>
</dbReference>
<dbReference type="SMART" id="SM00710">
    <property type="entry name" value="PbH1"/>
    <property type="match status" value="7"/>
</dbReference>
<dbReference type="InterPro" id="IPR001343">
    <property type="entry name" value="Hemolysn_Ca-bd"/>
</dbReference>
<accession>A0A6M8BNL5</accession>
<dbReference type="SUPFAM" id="SSF51120">
    <property type="entry name" value="beta-Roll"/>
    <property type="match status" value="1"/>
</dbReference>
<dbReference type="Pfam" id="PF00353">
    <property type="entry name" value="HemolysinCabind"/>
    <property type="match status" value="1"/>
</dbReference>
<evidence type="ECO:0000313" key="3">
    <source>
        <dbReference type="Proteomes" id="UP000505210"/>
    </source>
</evidence>
<organism evidence="2 3">
    <name type="scientific">Thermoleptolyngbya sichuanensis A183</name>
    <dbReference type="NCBI Taxonomy" id="2737172"/>
    <lineage>
        <taxon>Bacteria</taxon>
        <taxon>Bacillati</taxon>
        <taxon>Cyanobacteriota</taxon>
        <taxon>Cyanophyceae</taxon>
        <taxon>Oculatellales</taxon>
        <taxon>Oculatellaceae</taxon>
        <taxon>Thermoleptolyngbya</taxon>
        <taxon>Thermoleptolyngbya sichuanensis</taxon>
    </lineage>
</organism>
<keyword evidence="3" id="KW-1185">Reference proteome</keyword>
<dbReference type="AlphaFoldDB" id="A0A6M8BNL5"/>
<dbReference type="PRINTS" id="PR00313">
    <property type="entry name" value="CABNDNGRPT"/>
</dbReference>
<sequence>MSTIITVTTTADSGAGSLRAAIAQATNGATIRFAASLQGKTITLTSGQLTLNRSITIDGSTAPGITLSGNRSSRILQVGDNAKVTLRELTLRHGRVTGNTEQSGGGGAILTGNSSELTVIRCRFQENAAGFGGAIYTGFRGRTLVQGSTFIANDGTLAQNERGGGAIGTKSGGVLTVRNSRFLRNRGINGGAINSLLGELTVENSIFRGNDSTPGASQRGVSGYGGAIYTDGANASGPNSSYGPIGGQITLRNSRFENNRGAAQGGGLFLFAYPPDKVLIENCAIVGNTVIRGADGEALGGGLRHGNAELTLRNSTLANNTAQGQGGGLWIGESSPTTIVNTTFSGNRADDGNGGGLGGAITFGNRTTSAATLTNVTVAYNHAGFQGGAFWMGDQSITLKNSIVAFNTASNPWKTRVQTRRPLIDGGGNIEFPGLQSKDDPRVVANSRIIDPKLDPLQANGGLGQTHALLAGSPAINTGTGAGAPPIDQRGLSRDAQPDVGAVEFGRGLRWEGSAGDDWLVGSTGGDTLLGSGGNDLLWGGAGSDTLTGGAGADTFVYVGATLKSALAHSRLSSLDRITDFNPAQGDRLLIEVNGESVLPKGLFHAGTVQGSTLRGAIAAAYADKNQQQAGKQVLAIGEAVLFSWGSRTLLSINAEGAGFSAAQDGVIDVTGIALSPRQQRAGVLPVQTVFT</sequence>
<dbReference type="NCBIfam" id="TIGR03804">
    <property type="entry name" value="para_beta_helix"/>
    <property type="match status" value="1"/>
</dbReference>
<evidence type="ECO:0000259" key="1">
    <source>
        <dbReference type="Pfam" id="PF13229"/>
    </source>
</evidence>
<dbReference type="InterPro" id="IPR006626">
    <property type="entry name" value="PbH1"/>
</dbReference>
<dbReference type="InterPro" id="IPR011049">
    <property type="entry name" value="Serralysin-like_metalloprot_C"/>
</dbReference>
<dbReference type="InterPro" id="IPR048165">
    <property type="entry name" value="Bluetail_dom"/>
</dbReference>
<dbReference type="PANTHER" id="PTHR11319:SF35">
    <property type="entry name" value="OUTER MEMBRANE PROTEIN PMPC-RELATED"/>
    <property type="match status" value="1"/>
</dbReference>
<dbReference type="InterPro" id="IPR039448">
    <property type="entry name" value="Beta_helix"/>
</dbReference>
<dbReference type="NCBIfam" id="NF041519">
    <property type="entry name" value="bluetail"/>
    <property type="match status" value="1"/>
</dbReference>